<reference evidence="3" key="1">
    <citation type="submission" date="2025-08" db="UniProtKB">
        <authorList>
            <consortium name="RefSeq"/>
        </authorList>
    </citation>
    <scope>IDENTIFICATION</scope>
    <source>
        <strain evidence="3">11010-0011.00</strain>
        <tissue evidence="3">Whole body</tissue>
    </source>
</reference>
<evidence type="ECO:0000313" key="3">
    <source>
        <dbReference type="RefSeq" id="XP_030381797.1"/>
    </source>
</evidence>
<sequence>MSKSHPTFDPSQLPTEALDDMLRHLLLKIPPAQRTELMYNPELMEEVVDRAGAALVEHRVRMQAIRRFARENRRMLAELQEGMAKMHSDLDYIRDLKESSQEQVGDMTSRWPTEPDTELEERRTKPNEFESQDETQTDSSEREYSNTESRTSNLLMEEQEYVSNR</sequence>
<dbReference type="GeneID" id="115629467"/>
<protein>
    <submittedName>
        <fullName evidence="3">Uncharacterized protein LOC115629467</fullName>
    </submittedName>
</protein>
<evidence type="ECO:0000313" key="2">
    <source>
        <dbReference type="Proteomes" id="UP000504634"/>
    </source>
</evidence>
<keyword evidence="2" id="KW-1185">Reference proteome</keyword>
<proteinExistence type="predicted"/>
<gene>
    <name evidence="3" type="primary">LOC115629467</name>
</gene>
<dbReference type="Proteomes" id="UP000504634">
    <property type="component" value="Unplaced"/>
</dbReference>
<name>A0A6J2U3U5_DROLE</name>
<organism evidence="2 3">
    <name type="scientific">Drosophila lebanonensis</name>
    <name type="common">Fruit fly</name>
    <name type="synonym">Scaptodrosophila lebanonensis</name>
    <dbReference type="NCBI Taxonomy" id="7225"/>
    <lineage>
        <taxon>Eukaryota</taxon>
        <taxon>Metazoa</taxon>
        <taxon>Ecdysozoa</taxon>
        <taxon>Arthropoda</taxon>
        <taxon>Hexapoda</taxon>
        <taxon>Insecta</taxon>
        <taxon>Pterygota</taxon>
        <taxon>Neoptera</taxon>
        <taxon>Endopterygota</taxon>
        <taxon>Diptera</taxon>
        <taxon>Brachycera</taxon>
        <taxon>Muscomorpha</taxon>
        <taxon>Ephydroidea</taxon>
        <taxon>Drosophilidae</taxon>
        <taxon>Scaptodrosophila</taxon>
    </lineage>
</organism>
<dbReference type="AlphaFoldDB" id="A0A6J2U3U5"/>
<evidence type="ECO:0000256" key="1">
    <source>
        <dbReference type="SAM" id="MobiDB-lite"/>
    </source>
</evidence>
<accession>A0A6J2U3U5</accession>
<feature type="region of interest" description="Disordered" evidence="1">
    <location>
        <begin position="95"/>
        <end position="165"/>
    </location>
</feature>
<dbReference type="RefSeq" id="XP_030381797.1">
    <property type="nucleotide sequence ID" value="XM_030525937.1"/>
</dbReference>